<evidence type="ECO:0000313" key="3">
    <source>
        <dbReference type="EMBL" id="KAJ8354924.1"/>
    </source>
</evidence>
<dbReference type="AlphaFoldDB" id="A0A9Q1FBF5"/>
<keyword evidence="2" id="KW-0472">Membrane</keyword>
<keyword evidence="2" id="KW-0812">Transmembrane</keyword>
<sequence>MIPRPLVLEAAASCCLCVRTAVHGFLCVISPTSVPACVKSGALRARRRRAELNSAGSSPGLRLPLAAVTLARLNALCVGGARPDASTLHRSSNNLMHHIDGIKPAVTVLSPPPPPHTALPTCLLRSGPWVWGDRGASFSEEHRAPIVLPGGALAWEGTSDCTLPARGKEREDHWKRLPEKGATTGSIIGAIIGVILLLALIATAVVMIRKHRNKDKSGDGPPNYKPPPPKKTGGSTEVLNAGRENVTESHPLNHVYYETNDEPITNLDAFSDEVPGHNEDSHSRDIDDDFGHPDAPSGLDESVHPAGVEAPGETLNYVDDEEYHGREEDVDPRPLPSRGDSFMSPAMYV</sequence>
<evidence type="ECO:0000313" key="4">
    <source>
        <dbReference type="Proteomes" id="UP001152622"/>
    </source>
</evidence>
<evidence type="ECO:0000256" key="1">
    <source>
        <dbReference type="SAM" id="MobiDB-lite"/>
    </source>
</evidence>
<feature type="region of interest" description="Disordered" evidence="1">
    <location>
        <begin position="212"/>
        <end position="237"/>
    </location>
</feature>
<feature type="transmembrane region" description="Helical" evidence="2">
    <location>
        <begin position="187"/>
        <end position="208"/>
    </location>
</feature>
<comment type="caution">
    <text evidence="3">The sequence shown here is derived from an EMBL/GenBank/DDBJ whole genome shotgun (WGS) entry which is preliminary data.</text>
</comment>
<gene>
    <name evidence="3" type="ORF">SKAU_G00224910</name>
</gene>
<accession>A0A9Q1FBF5</accession>
<feature type="region of interest" description="Disordered" evidence="1">
    <location>
        <begin position="271"/>
        <end position="349"/>
    </location>
</feature>
<protein>
    <submittedName>
        <fullName evidence="3">Uncharacterized protein</fullName>
    </submittedName>
</protein>
<keyword evidence="4" id="KW-1185">Reference proteome</keyword>
<dbReference type="Proteomes" id="UP001152622">
    <property type="component" value="Chromosome 7"/>
</dbReference>
<name>A0A9Q1FBF5_SYNKA</name>
<feature type="compositionally biased region" description="Basic and acidic residues" evidence="1">
    <location>
        <begin position="274"/>
        <end position="292"/>
    </location>
</feature>
<dbReference type="OrthoDB" id="8949716at2759"/>
<organism evidence="3 4">
    <name type="scientific">Synaphobranchus kaupii</name>
    <name type="common">Kaup's arrowtooth eel</name>
    <dbReference type="NCBI Taxonomy" id="118154"/>
    <lineage>
        <taxon>Eukaryota</taxon>
        <taxon>Metazoa</taxon>
        <taxon>Chordata</taxon>
        <taxon>Craniata</taxon>
        <taxon>Vertebrata</taxon>
        <taxon>Euteleostomi</taxon>
        <taxon>Actinopterygii</taxon>
        <taxon>Neopterygii</taxon>
        <taxon>Teleostei</taxon>
        <taxon>Anguilliformes</taxon>
        <taxon>Synaphobranchidae</taxon>
        <taxon>Synaphobranchus</taxon>
    </lineage>
</organism>
<proteinExistence type="predicted"/>
<evidence type="ECO:0000256" key="2">
    <source>
        <dbReference type="SAM" id="Phobius"/>
    </source>
</evidence>
<reference evidence="3" key="1">
    <citation type="journal article" date="2023" name="Science">
        <title>Genome structures resolve the early diversification of teleost fishes.</title>
        <authorList>
            <person name="Parey E."/>
            <person name="Louis A."/>
            <person name="Montfort J."/>
            <person name="Bouchez O."/>
            <person name="Roques C."/>
            <person name="Iampietro C."/>
            <person name="Lluch J."/>
            <person name="Castinel A."/>
            <person name="Donnadieu C."/>
            <person name="Desvignes T."/>
            <person name="Floi Bucao C."/>
            <person name="Jouanno E."/>
            <person name="Wen M."/>
            <person name="Mejri S."/>
            <person name="Dirks R."/>
            <person name="Jansen H."/>
            <person name="Henkel C."/>
            <person name="Chen W.J."/>
            <person name="Zahm M."/>
            <person name="Cabau C."/>
            <person name="Klopp C."/>
            <person name="Thompson A.W."/>
            <person name="Robinson-Rechavi M."/>
            <person name="Braasch I."/>
            <person name="Lecointre G."/>
            <person name="Bobe J."/>
            <person name="Postlethwait J.H."/>
            <person name="Berthelot C."/>
            <person name="Roest Crollius H."/>
            <person name="Guiguen Y."/>
        </authorList>
    </citation>
    <scope>NUCLEOTIDE SEQUENCE</scope>
    <source>
        <strain evidence="3">WJC10195</strain>
    </source>
</reference>
<keyword evidence="2" id="KW-1133">Transmembrane helix</keyword>
<dbReference type="EMBL" id="JAINUF010000007">
    <property type="protein sequence ID" value="KAJ8354924.1"/>
    <property type="molecule type" value="Genomic_DNA"/>
</dbReference>